<proteinExistence type="predicted"/>
<dbReference type="PANTHER" id="PTHR31014">
    <property type="entry name" value="MITOCHONDRIAL TRANSLATION SYSTEM COMPONENT PET127-RELATED"/>
    <property type="match status" value="1"/>
</dbReference>
<dbReference type="Pfam" id="PF08634">
    <property type="entry name" value="Pet127"/>
    <property type="match status" value="1"/>
</dbReference>
<name>A0A875RZ10_EENNA</name>
<keyword evidence="3" id="KW-1185">Reference proteome</keyword>
<evidence type="ECO:0000313" key="3">
    <source>
        <dbReference type="Proteomes" id="UP000662931"/>
    </source>
</evidence>
<evidence type="ECO:0000256" key="1">
    <source>
        <dbReference type="SAM" id="MobiDB-lite"/>
    </source>
</evidence>
<dbReference type="Proteomes" id="UP000662931">
    <property type="component" value="Chromosome 1"/>
</dbReference>
<evidence type="ECO:0000313" key="2">
    <source>
        <dbReference type="EMBL" id="QPG72909.1"/>
    </source>
</evidence>
<feature type="region of interest" description="Disordered" evidence="1">
    <location>
        <begin position="39"/>
        <end position="73"/>
    </location>
</feature>
<organism evidence="2 3">
    <name type="scientific">Eeniella nana</name>
    <name type="common">Yeast</name>
    <name type="synonym">Brettanomyces nanus</name>
    <dbReference type="NCBI Taxonomy" id="13502"/>
    <lineage>
        <taxon>Eukaryota</taxon>
        <taxon>Fungi</taxon>
        <taxon>Dikarya</taxon>
        <taxon>Ascomycota</taxon>
        <taxon>Saccharomycotina</taxon>
        <taxon>Pichiomycetes</taxon>
        <taxon>Pichiales</taxon>
        <taxon>Pichiaceae</taxon>
        <taxon>Brettanomyces</taxon>
    </lineage>
</organism>
<reference evidence="2" key="1">
    <citation type="submission" date="2020-10" db="EMBL/GenBank/DDBJ databases">
        <authorList>
            <person name="Roach M.J.R."/>
        </authorList>
    </citation>
    <scope>NUCLEOTIDE SEQUENCE</scope>
    <source>
        <strain evidence="2">CBS 1945</strain>
    </source>
</reference>
<gene>
    <name evidence="2" type="ORF">FOA43_000212</name>
</gene>
<protein>
    <submittedName>
        <fullName evidence="2">Uncharacterized protein</fullName>
    </submittedName>
</protein>
<dbReference type="AlphaFoldDB" id="A0A875RZ10"/>
<dbReference type="GO" id="GO:0005740">
    <property type="term" value="C:mitochondrial envelope"/>
    <property type="evidence" value="ECO:0007669"/>
    <property type="project" value="TreeGrafter"/>
</dbReference>
<dbReference type="KEGG" id="bnn:FOA43_000212"/>
<accession>A0A875RZ10</accession>
<feature type="compositionally biased region" description="Basic residues" evidence="1">
    <location>
        <begin position="53"/>
        <end position="62"/>
    </location>
</feature>
<dbReference type="GO" id="GO:0000964">
    <property type="term" value="P:mitochondrial RNA 5'-end processing"/>
    <property type="evidence" value="ECO:0007669"/>
    <property type="project" value="TreeGrafter"/>
</dbReference>
<dbReference type="RefSeq" id="XP_038776474.1">
    <property type="nucleotide sequence ID" value="XM_038920546.1"/>
</dbReference>
<sequence length="714" mass="81182">MFGARRFSVCCRRLRAVEPTQNSLNSEQLENVIETIATKKGSHSEQNSDLNRHLHHSTKGSKTRSGNSATRPFGKTLFRRRISNFDGMAQYISLANFNDSIDKVPNVYPELKNVIFSPGVHYMQDPRTKRINFSPSLLDIPHVDDFKFDKVNPFISPSHDSKLLEVANAHNCSNTDADDSIRYYSSTSSLTGILRQFHLLLSNNRPLDTSFLSKSFPSVTTMSPSSRFPVCSVVTPKQVGSESIFSIDSDRSADTELILSCLGNVIELMLTTDKDTFSKYLKGSPDDPEASGRDSGSAYHYAKFGKFLMRSQLDAKDKELPGTGVFDLKTRAVCAIRYDISHTDFFPTNYEINRTEGLYESFEREIFEMAKIVMFKYGLQARIGNMDGILVAYHNVKNILGFQYFPLSVIDDIFFGHTDASDIEIYKTNRSKGKPDEEKVEKKLKGIVNDIGLHWQNKREALSSLMAKHEFKVSLTILQDLLDILTAKSKGKPFRMIVKYCNGDTASETSGDIEVIANIIDEKDIDRLTLLGDQKLQQDKEELSESQKNASNELLPSDRIKKMSRNGNFQRKRFERLNGQILDKSYPNGTFMFQITCKHFFDGTLCQQKYPTPSLKILDKNDDFEWEIQYKIDEISDKKFIKERYFKNVSRIAMHSFASASSNTAPTTVPTGLEEHYLDTNASFYQNVLRAYSDKAVKRSKLFKRSPFSKGRNA</sequence>
<dbReference type="PANTHER" id="PTHR31014:SF0">
    <property type="entry name" value="MITOCHONDRIAL TRANSLATION SYSTEM COMPONENT PET127-RELATED"/>
    <property type="match status" value="1"/>
</dbReference>
<dbReference type="OrthoDB" id="10249045at2759"/>
<dbReference type="GeneID" id="62193613"/>
<dbReference type="EMBL" id="CP064812">
    <property type="protein sequence ID" value="QPG72909.1"/>
    <property type="molecule type" value="Genomic_DNA"/>
</dbReference>
<dbReference type="InterPro" id="IPR013943">
    <property type="entry name" value="Pet127"/>
</dbReference>